<dbReference type="PANTHER" id="PTHR46986:SF1">
    <property type="entry name" value="ENDORIBONUCLEASE YBEY, CHLOROPLASTIC"/>
    <property type="match status" value="1"/>
</dbReference>
<dbReference type="InterPro" id="IPR020549">
    <property type="entry name" value="YbeY_CS"/>
</dbReference>
<keyword evidence="5 9" id="KW-0479">Metal-binding</keyword>
<keyword evidence="8 9" id="KW-0862">Zinc</keyword>
<name>A0ABM6KLQ9_9BACI</name>
<organism evidence="10 11">
    <name type="scientific">Sutcliffiella horikoshii</name>
    <dbReference type="NCBI Taxonomy" id="79883"/>
    <lineage>
        <taxon>Bacteria</taxon>
        <taxon>Bacillati</taxon>
        <taxon>Bacillota</taxon>
        <taxon>Bacilli</taxon>
        <taxon>Bacillales</taxon>
        <taxon>Bacillaceae</taxon>
        <taxon>Sutcliffiella</taxon>
    </lineage>
</organism>
<accession>A0ABM6KLQ9</accession>
<evidence type="ECO:0000256" key="6">
    <source>
        <dbReference type="ARBA" id="ARBA00022759"/>
    </source>
</evidence>
<evidence type="ECO:0000256" key="2">
    <source>
        <dbReference type="ARBA" id="ARBA00022517"/>
    </source>
</evidence>
<evidence type="ECO:0000313" key="11">
    <source>
        <dbReference type="Proteomes" id="UP000195573"/>
    </source>
</evidence>
<dbReference type="PROSITE" id="PS01306">
    <property type="entry name" value="UPF0054"/>
    <property type="match status" value="1"/>
</dbReference>
<dbReference type="Pfam" id="PF02130">
    <property type="entry name" value="YbeY"/>
    <property type="match status" value="1"/>
</dbReference>
<gene>
    <name evidence="9" type="primary">ybeY</name>
    <name evidence="10" type="ORF">B4U37_15275</name>
</gene>
<dbReference type="Proteomes" id="UP000195573">
    <property type="component" value="Chromosome"/>
</dbReference>
<keyword evidence="4 9" id="KW-0540">Nuclease</keyword>
<evidence type="ECO:0000256" key="8">
    <source>
        <dbReference type="ARBA" id="ARBA00022833"/>
    </source>
</evidence>
<comment type="cofactor">
    <cofactor evidence="9">
        <name>Zn(2+)</name>
        <dbReference type="ChEBI" id="CHEBI:29105"/>
    </cofactor>
    <text evidence="9">Binds 1 zinc ion.</text>
</comment>
<keyword evidence="2 9" id="KW-0690">Ribosome biogenesis</keyword>
<dbReference type="Gene3D" id="3.40.390.30">
    <property type="entry name" value="Metalloproteases ('zincins'), catalytic domain"/>
    <property type="match status" value="1"/>
</dbReference>
<comment type="function">
    <text evidence="9">Single strand-specific metallo-endoribonuclease involved in late-stage 70S ribosome quality control and in maturation of the 3' terminus of the 16S rRNA.</text>
</comment>
<dbReference type="HAMAP" id="MF_00009">
    <property type="entry name" value="Endoribonucl_YbeY"/>
    <property type="match status" value="1"/>
</dbReference>
<evidence type="ECO:0000256" key="7">
    <source>
        <dbReference type="ARBA" id="ARBA00022801"/>
    </source>
</evidence>
<keyword evidence="9" id="KW-0963">Cytoplasm</keyword>
<protein>
    <recommendedName>
        <fullName evidence="9">Endoribonuclease YbeY</fullName>
        <ecNumber evidence="9">3.1.-.-</ecNumber>
    </recommendedName>
</protein>
<evidence type="ECO:0000256" key="1">
    <source>
        <dbReference type="ARBA" id="ARBA00010875"/>
    </source>
</evidence>
<evidence type="ECO:0000256" key="4">
    <source>
        <dbReference type="ARBA" id="ARBA00022722"/>
    </source>
</evidence>
<comment type="subcellular location">
    <subcellularLocation>
        <location evidence="9">Cytoplasm</location>
    </subcellularLocation>
</comment>
<evidence type="ECO:0000256" key="3">
    <source>
        <dbReference type="ARBA" id="ARBA00022552"/>
    </source>
</evidence>
<dbReference type="EC" id="3.1.-.-" evidence="9"/>
<feature type="binding site" evidence="9">
    <location>
        <position position="127"/>
    </location>
    <ligand>
        <name>Zn(2+)</name>
        <dbReference type="ChEBI" id="CHEBI:29105"/>
        <note>catalytic</note>
    </ligand>
</feature>
<keyword evidence="7 9" id="KW-0378">Hydrolase</keyword>
<keyword evidence="11" id="KW-1185">Reference proteome</keyword>
<dbReference type="InterPro" id="IPR002036">
    <property type="entry name" value="YbeY"/>
</dbReference>
<dbReference type="SUPFAM" id="SSF55486">
    <property type="entry name" value="Metalloproteases ('zincins'), catalytic domain"/>
    <property type="match status" value="1"/>
</dbReference>
<reference evidence="10 11" key="1">
    <citation type="submission" date="2017-04" db="EMBL/GenBank/DDBJ databases">
        <title>Complete Genome Sequence of the Bacillus horikoshii 20a strain from Cuatro Cienegas, Coahuila, Mexico.</title>
        <authorList>
            <person name="Zarza E."/>
            <person name="Alcaraz L.D."/>
            <person name="Aguilar-Salinas B."/>
            <person name="Islas A."/>
            <person name="Olmedo-Alvarez G."/>
        </authorList>
    </citation>
    <scope>NUCLEOTIDE SEQUENCE [LARGE SCALE GENOMIC DNA]</scope>
    <source>
        <strain evidence="10 11">20a</strain>
    </source>
</reference>
<evidence type="ECO:0000256" key="9">
    <source>
        <dbReference type="HAMAP-Rule" id="MF_00009"/>
    </source>
</evidence>
<dbReference type="InterPro" id="IPR023091">
    <property type="entry name" value="MetalPrtase_cat_dom_sf_prd"/>
</dbReference>
<evidence type="ECO:0000313" key="10">
    <source>
        <dbReference type="EMBL" id="ART77325.1"/>
    </source>
</evidence>
<proteinExistence type="inferred from homology"/>
<keyword evidence="6 9" id="KW-0255">Endonuclease</keyword>
<dbReference type="NCBIfam" id="TIGR00043">
    <property type="entry name" value="rRNA maturation RNase YbeY"/>
    <property type="match status" value="1"/>
</dbReference>
<evidence type="ECO:0000256" key="5">
    <source>
        <dbReference type="ARBA" id="ARBA00022723"/>
    </source>
</evidence>
<sequence length="158" mass="18305">MMIEIDMLDETTKLTDEQWEDIKNLLIFAVEKESVKAGAELSVTFVDNDRIQEINREYRDKDRPTDVISFAMEELGEGEIEIHYDEEAPRMLGDIIISIPKAEEQAEEYGHSVKRELGFLALHGLLHLLGYDHENETDEKIMFDKQKEILDAYGLTRS</sequence>
<feature type="binding site" evidence="9">
    <location>
        <position position="133"/>
    </location>
    <ligand>
        <name>Zn(2+)</name>
        <dbReference type="ChEBI" id="CHEBI:29105"/>
        <note>catalytic</note>
    </ligand>
</feature>
<keyword evidence="3 9" id="KW-0698">rRNA processing</keyword>
<dbReference type="EMBL" id="CP020880">
    <property type="protein sequence ID" value="ART77325.1"/>
    <property type="molecule type" value="Genomic_DNA"/>
</dbReference>
<comment type="similarity">
    <text evidence="1 9">Belongs to the endoribonuclease YbeY family.</text>
</comment>
<feature type="binding site" evidence="9">
    <location>
        <position position="123"/>
    </location>
    <ligand>
        <name>Zn(2+)</name>
        <dbReference type="ChEBI" id="CHEBI:29105"/>
        <note>catalytic</note>
    </ligand>
</feature>
<dbReference type="PANTHER" id="PTHR46986">
    <property type="entry name" value="ENDORIBONUCLEASE YBEY, CHLOROPLASTIC"/>
    <property type="match status" value="1"/>
</dbReference>